<accession>A0A448V0E2</accession>
<gene>
    <name evidence="1" type="ORF">NCTC13079_00308</name>
</gene>
<evidence type="ECO:0008006" key="3">
    <source>
        <dbReference type="Google" id="ProtNLM"/>
    </source>
</evidence>
<evidence type="ECO:0000313" key="2">
    <source>
        <dbReference type="Proteomes" id="UP000269544"/>
    </source>
</evidence>
<dbReference type="RefSeq" id="WP_126464772.1">
    <property type="nucleotide sequence ID" value="NZ_JAUSWF010000002.1"/>
</dbReference>
<sequence>MIRCTLRATTAPPVSMQYTFFDEEGLPILTNATEEAKDNFDVLLREVPIIPYTLSLIDAEGNELFSLHKKTAAPFGSRGFTMVYGKGRIVFEEDKERFSMPDISFWYNRKKFDLVGFVRAREFFIEYDEQKLATITGRPVIGGKEYYIHILSDALPLEAYFAAALILDIYFHNY</sequence>
<dbReference type="Proteomes" id="UP000269544">
    <property type="component" value="Chromosome"/>
</dbReference>
<reference evidence="1 2" key="1">
    <citation type="submission" date="2018-12" db="EMBL/GenBank/DDBJ databases">
        <authorList>
            <consortium name="Pathogen Informatics"/>
        </authorList>
    </citation>
    <scope>NUCLEOTIDE SEQUENCE [LARGE SCALE GENOMIC DNA]</scope>
    <source>
        <strain evidence="1 2">NCTC13079</strain>
    </source>
</reference>
<evidence type="ECO:0000313" key="1">
    <source>
        <dbReference type="EMBL" id="VEJ34761.1"/>
    </source>
</evidence>
<proteinExistence type="predicted"/>
<dbReference type="KEGG" id="piv:NCTC13079_00308"/>
<dbReference type="AlphaFoldDB" id="A0A448V0E2"/>
<dbReference type="OrthoDB" id="1696056at2"/>
<dbReference type="EMBL" id="LR134523">
    <property type="protein sequence ID" value="VEJ34761.1"/>
    <property type="molecule type" value="Genomic_DNA"/>
</dbReference>
<name>A0A448V0E2_9FIRM</name>
<keyword evidence="2" id="KW-1185">Reference proteome</keyword>
<organism evidence="1 2">
    <name type="scientific">Aedoeadaptatus ivorii</name>
    <dbReference type="NCBI Taxonomy" id="54006"/>
    <lineage>
        <taxon>Bacteria</taxon>
        <taxon>Bacillati</taxon>
        <taxon>Bacillota</taxon>
        <taxon>Tissierellia</taxon>
        <taxon>Tissierellales</taxon>
        <taxon>Peptoniphilaceae</taxon>
        <taxon>Aedoeadaptatus</taxon>
    </lineage>
</organism>
<protein>
    <recommendedName>
        <fullName evidence="3">Scramblase</fullName>
    </recommendedName>
</protein>